<dbReference type="InterPro" id="IPR011057">
    <property type="entry name" value="Mss4-like_sf"/>
</dbReference>
<dbReference type="PROSITE" id="PS51891">
    <property type="entry name" value="CENP_V_GFA"/>
    <property type="match status" value="1"/>
</dbReference>
<dbReference type="EMBL" id="QVQW01000047">
    <property type="protein sequence ID" value="RKU43096.1"/>
    <property type="molecule type" value="Genomic_DNA"/>
</dbReference>
<evidence type="ECO:0000313" key="5">
    <source>
        <dbReference type="EMBL" id="RKU43096.1"/>
    </source>
</evidence>
<dbReference type="InterPro" id="IPR052355">
    <property type="entry name" value="CENP-V-like"/>
</dbReference>
<organism evidence="5 6">
    <name type="scientific">Coniochaeta pulveracea</name>
    <dbReference type="NCBI Taxonomy" id="177199"/>
    <lineage>
        <taxon>Eukaryota</taxon>
        <taxon>Fungi</taxon>
        <taxon>Dikarya</taxon>
        <taxon>Ascomycota</taxon>
        <taxon>Pezizomycotina</taxon>
        <taxon>Sordariomycetes</taxon>
        <taxon>Sordariomycetidae</taxon>
        <taxon>Coniochaetales</taxon>
        <taxon>Coniochaetaceae</taxon>
        <taxon>Coniochaeta</taxon>
    </lineage>
</organism>
<gene>
    <name evidence="5" type="ORF">DL546_003684</name>
</gene>
<accession>A0A420Y5E4</accession>
<dbReference type="Proteomes" id="UP000275385">
    <property type="component" value="Unassembled WGS sequence"/>
</dbReference>
<evidence type="ECO:0000256" key="2">
    <source>
        <dbReference type="ARBA" id="ARBA00022723"/>
    </source>
</evidence>
<dbReference type="GO" id="GO:0046872">
    <property type="term" value="F:metal ion binding"/>
    <property type="evidence" value="ECO:0007669"/>
    <property type="project" value="UniProtKB-KW"/>
</dbReference>
<evidence type="ECO:0000256" key="1">
    <source>
        <dbReference type="ARBA" id="ARBA00005495"/>
    </source>
</evidence>
<dbReference type="AlphaFoldDB" id="A0A420Y5E4"/>
<dbReference type="InterPro" id="IPR006913">
    <property type="entry name" value="CENP-V/GFA"/>
</dbReference>
<comment type="caution">
    <text evidence="5">The sequence shown here is derived from an EMBL/GenBank/DDBJ whole genome shotgun (WGS) entry which is preliminary data.</text>
</comment>
<protein>
    <recommendedName>
        <fullName evidence="4">CENP-V/GFA domain-containing protein</fullName>
    </recommendedName>
</protein>
<dbReference type="PANTHER" id="PTHR28620">
    <property type="entry name" value="CENTROMERE PROTEIN V"/>
    <property type="match status" value="1"/>
</dbReference>
<keyword evidence="6" id="KW-1185">Reference proteome</keyword>
<dbReference type="SUPFAM" id="SSF51316">
    <property type="entry name" value="Mss4-like"/>
    <property type="match status" value="1"/>
</dbReference>
<dbReference type="Pfam" id="PF04828">
    <property type="entry name" value="GFA"/>
    <property type="match status" value="1"/>
</dbReference>
<feature type="domain" description="CENP-V/GFA" evidence="4">
    <location>
        <begin position="13"/>
        <end position="135"/>
    </location>
</feature>
<evidence type="ECO:0000256" key="3">
    <source>
        <dbReference type="ARBA" id="ARBA00022833"/>
    </source>
</evidence>
<keyword evidence="2" id="KW-0479">Metal-binding</keyword>
<keyword evidence="3" id="KW-0862">Zinc</keyword>
<comment type="similarity">
    <text evidence="1">Belongs to the Gfa family.</text>
</comment>
<dbReference type="GO" id="GO:0016846">
    <property type="term" value="F:carbon-sulfur lyase activity"/>
    <property type="evidence" value="ECO:0007669"/>
    <property type="project" value="InterPro"/>
</dbReference>
<reference evidence="5 6" key="1">
    <citation type="submission" date="2018-08" db="EMBL/GenBank/DDBJ databases">
        <title>Draft genome of the lignicolous fungus Coniochaeta pulveracea.</title>
        <authorList>
            <person name="Borstlap C.J."/>
            <person name="De Witt R.N."/>
            <person name="Botha A."/>
            <person name="Volschenk H."/>
        </authorList>
    </citation>
    <scope>NUCLEOTIDE SEQUENCE [LARGE SCALE GENOMIC DNA]</scope>
    <source>
        <strain evidence="5 6">CAB683</strain>
    </source>
</reference>
<name>A0A420Y5E4_9PEZI</name>
<dbReference type="PANTHER" id="PTHR28620:SF1">
    <property type="entry name" value="CENP-V_GFA DOMAIN-CONTAINING PROTEIN"/>
    <property type="match status" value="1"/>
</dbReference>
<evidence type="ECO:0000259" key="4">
    <source>
        <dbReference type="PROSITE" id="PS51891"/>
    </source>
</evidence>
<proteinExistence type="inferred from homology"/>
<dbReference type="STRING" id="177199.A0A420Y5E4"/>
<evidence type="ECO:0000313" key="6">
    <source>
        <dbReference type="Proteomes" id="UP000275385"/>
    </source>
</evidence>
<sequence length="164" mass="17965">MASSSDSPSNPWYTGSCHCKHITYRVQLNLTTPNPSTGAILTKCNCSICHKTGMVLASPQPDSSLTILTPADGKEGITFYRFGKRGVGHNFCSRCGVRCFFSGEYDLGEDKGGVVRFTRVNALTLDGREDGEEMEDLRGIKLAYYGFKDEVFASGKEPFKGGIW</sequence>
<dbReference type="Gene3D" id="2.170.150.70">
    <property type="match status" value="1"/>
</dbReference>
<dbReference type="OrthoDB" id="3930719at2759"/>